<keyword evidence="4" id="KW-0004">4Fe-4S</keyword>
<comment type="catalytic activity">
    <reaction evidence="4">
        <text>DNA(n) + a 2'-deoxyribonucleoside 5'-triphosphate = DNA(n+1) + diphosphate</text>
        <dbReference type="Rhea" id="RHEA:22508"/>
        <dbReference type="Rhea" id="RHEA-COMP:17339"/>
        <dbReference type="Rhea" id="RHEA-COMP:17340"/>
        <dbReference type="ChEBI" id="CHEBI:33019"/>
        <dbReference type="ChEBI" id="CHEBI:61560"/>
        <dbReference type="ChEBI" id="CHEBI:173112"/>
        <dbReference type="EC" id="2.7.7.7"/>
    </reaction>
</comment>
<dbReference type="EMBL" id="CAJNOL010000023">
    <property type="protein sequence ID" value="CAF0756411.1"/>
    <property type="molecule type" value="Genomic_DNA"/>
</dbReference>
<evidence type="ECO:0000313" key="6">
    <source>
        <dbReference type="EMBL" id="CAF0781266.1"/>
    </source>
</evidence>
<keyword evidence="3" id="KW-0472">Membrane</keyword>
<dbReference type="GO" id="GO:0000278">
    <property type="term" value="P:mitotic cell cycle"/>
    <property type="evidence" value="ECO:0007669"/>
    <property type="project" value="TreeGrafter"/>
</dbReference>
<keyword evidence="4" id="KW-0239">DNA-directed DNA polymerase</keyword>
<comment type="cofactor">
    <cofactor evidence="4">
        <name>[4Fe-4S] cluster</name>
        <dbReference type="ChEBI" id="CHEBI:49883"/>
    </cofactor>
</comment>
<protein>
    <recommendedName>
        <fullName evidence="4">DNA polymerase epsilon catalytic subunit</fullName>
        <ecNumber evidence="4">2.7.7.7</ecNumber>
    </recommendedName>
</protein>
<dbReference type="GO" id="GO:0003677">
    <property type="term" value="F:DNA binding"/>
    <property type="evidence" value="ECO:0007669"/>
    <property type="project" value="UniProtKB-KW"/>
</dbReference>
<dbReference type="GO" id="GO:0003887">
    <property type="term" value="F:DNA-directed DNA polymerase activity"/>
    <property type="evidence" value="ECO:0007669"/>
    <property type="project" value="UniProtKB-KW"/>
</dbReference>
<keyword evidence="2" id="KW-0812">Transmembrane</keyword>
<evidence type="ECO:0000256" key="2">
    <source>
        <dbReference type="ARBA" id="ARBA00022692"/>
    </source>
</evidence>
<reference evidence="5" key="1">
    <citation type="submission" date="2021-02" db="EMBL/GenBank/DDBJ databases">
        <authorList>
            <person name="Nowell W R."/>
        </authorList>
    </citation>
    <scope>NUCLEOTIDE SEQUENCE</scope>
</reference>
<dbReference type="GO" id="GO:0006297">
    <property type="term" value="P:nucleotide-excision repair, DNA gap filling"/>
    <property type="evidence" value="ECO:0007669"/>
    <property type="project" value="TreeGrafter"/>
</dbReference>
<dbReference type="SUPFAM" id="SSF103506">
    <property type="entry name" value="Mitochondrial carrier"/>
    <property type="match status" value="1"/>
</dbReference>
<dbReference type="GO" id="GO:0016020">
    <property type="term" value="C:membrane"/>
    <property type="evidence" value="ECO:0007669"/>
    <property type="project" value="UniProtKB-SubCell"/>
</dbReference>
<comment type="similarity">
    <text evidence="4">Belongs to the DNA polymerase type-B family.</text>
</comment>
<keyword evidence="4" id="KW-0408">Iron</keyword>
<keyword evidence="4" id="KW-0548">Nucleotidyltransferase</keyword>
<dbReference type="GO" id="GO:0008270">
    <property type="term" value="F:zinc ion binding"/>
    <property type="evidence" value="ECO:0007669"/>
    <property type="project" value="UniProtKB-KW"/>
</dbReference>
<comment type="caution">
    <text evidence="5">The sequence shown here is derived from an EMBL/GenBank/DDBJ whole genome shotgun (WGS) entry which is preliminary data.</text>
</comment>
<keyword evidence="4" id="KW-0238">DNA-binding</keyword>
<keyword evidence="7" id="KW-1185">Reference proteome</keyword>
<keyword evidence="4" id="KW-0235">DNA replication</keyword>
<dbReference type="InterPro" id="IPR023395">
    <property type="entry name" value="MCP_dom_sf"/>
</dbReference>
<organism evidence="5 7">
    <name type="scientific">Rotaria sordida</name>
    <dbReference type="NCBI Taxonomy" id="392033"/>
    <lineage>
        <taxon>Eukaryota</taxon>
        <taxon>Metazoa</taxon>
        <taxon>Spiralia</taxon>
        <taxon>Gnathifera</taxon>
        <taxon>Rotifera</taxon>
        <taxon>Eurotatoria</taxon>
        <taxon>Bdelloidea</taxon>
        <taxon>Philodinida</taxon>
        <taxon>Philodinidae</taxon>
        <taxon>Rotaria</taxon>
    </lineage>
</organism>
<evidence type="ECO:0000256" key="4">
    <source>
        <dbReference type="RuleBase" id="RU365029"/>
    </source>
</evidence>
<gene>
    <name evidence="5" type="ORF">JXQ802_LOCUS1960</name>
    <name evidence="6" type="ORF">PYM288_LOCUS3631</name>
</gene>
<dbReference type="AlphaFoldDB" id="A0A813PQV4"/>
<dbReference type="GO" id="GO:0008622">
    <property type="term" value="C:epsilon DNA polymerase complex"/>
    <property type="evidence" value="ECO:0007669"/>
    <property type="project" value="InterPro"/>
</dbReference>
<keyword evidence="4" id="KW-0411">Iron-sulfur</keyword>
<keyword evidence="4" id="KW-0808">Transferase</keyword>
<name>A0A813PQV4_9BILA</name>
<dbReference type="Proteomes" id="UP000663870">
    <property type="component" value="Unassembled WGS sequence"/>
</dbReference>
<evidence type="ECO:0000256" key="1">
    <source>
        <dbReference type="ARBA" id="ARBA00004370"/>
    </source>
</evidence>
<dbReference type="GO" id="GO:0051539">
    <property type="term" value="F:4 iron, 4 sulfur cluster binding"/>
    <property type="evidence" value="ECO:0007669"/>
    <property type="project" value="UniProtKB-KW"/>
</dbReference>
<dbReference type="InterPro" id="IPR029703">
    <property type="entry name" value="POL2"/>
</dbReference>
<keyword evidence="4" id="KW-0479">Metal-binding</keyword>
<sequence>MSSPMIGVVIINRIVFSIENLSNNIFNDSDIYFALAITDGIADCTQALICSPVELIKTRLQMQDIGQQRTLFILLTHSYKKPIHCSKKSCKRRDIQRETMRGKEIDMSVFLSLIDDGFTSIAAWTVSYPFDVIKSRYHATRDHRYDIWCVLPAAFPENYELIIRDPSRPKFIISYPCSLLNLIIKDHYTNDQYHELVDKGKQIYEICLENSIFF</sequence>
<dbReference type="GO" id="GO:0045004">
    <property type="term" value="P:DNA replication proofreading"/>
    <property type="evidence" value="ECO:0007669"/>
    <property type="project" value="TreeGrafter"/>
</dbReference>
<dbReference type="PANTHER" id="PTHR10670:SF0">
    <property type="entry name" value="DNA POLYMERASE EPSILON CATALYTIC SUBUNIT A"/>
    <property type="match status" value="1"/>
</dbReference>
<dbReference type="Proteomes" id="UP000663854">
    <property type="component" value="Unassembled WGS sequence"/>
</dbReference>
<dbReference type="GO" id="GO:0006287">
    <property type="term" value="P:base-excision repair, gap-filling"/>
    <property type="evidence" value="ECO:0007669"/>
    <property type="project" value="TreeGrafter"/>
</dbReference>
<proteinExistence type="inferred from homology"/>
<dbReference type="Gene3D" id="1.50.40.10">
    <property type="entry name" value="Mitochondrial carrier domain"/>
    <property type="match status" value="1"/>
</dbReference>
<evidence type="ECO:0000313" key="5">
    <source>
        <dbReference type="EMBL" id="CAF0756411.1"/>
    </source>
</evidence>
<dbReference type="GO" id="GO:0006272">
    <property type="term" value="P:leading strand elongation"/>
    <property type="evidence" value="ECO:0007669"/>
    <property type="project" value="TreeGrafter"/>
</dbReference>
<evidence type="ECO:0000313" key="7">
    <source>
        <dbReference type="Proteomes" id="UP000663870"/>
    </source>
</evidence>
<dbReference type="EMBL" id="CAJNOH010000029">
    <property type="protein sequence ID" value="CAF0781266.1"/>
    <property type="molecule type" value="Genomic_DNA"/>
</dbReference>
<comment type="function">
    <text evidence="4">DNA polymerase II participates in chromosomal DNA replication.</text>
</comment>
<keyword evidence="4" id="KW-0862">Zinc</keyword>
<keyword evidence="4" id="KW-0539">Nucleus</keyword>
<accession>A0A813PQV4</accession>
<keyword evidence="4" id="KW-0863">Zinc-finger</keyword>
<dbReference type="GO" id="GO:0008310">
    <property type="term" value="F:single-stranded DNA 3'-5' DNA exonuclease activity"/>
    <property type="evidence" value="ECO:0007669"/>
    <property type="project" value="TreeGrafter"/>
</dbReference>
<evidence type="ECO:0000256" key="3">
    <source>
        <dbReference type="ARBA" id="ARBA00023136"/>
    </source>
</evidence>
<dbReference type="EC" id="2.7.7.7" evidence="4"/>
<comment type="subcellular location">
    <subcellularLocation>
        <location evidence="1">Membrane</location>
    </subcellularLocation>
    <subcellularLocation>
        <location evidence="4">Nucleus</location>
    </subcellularLocation>
</comment>
<dbReference type="PANTHER" id="PTHR10670">
    <property type="entry name" value="DNA POLYMERASE EPSILON CATALYTIC SUBUNIT A"/>
    <property type="match status" value="1"/>
</dbReference>